<name>A0ABR2EAQ6_9ROSI</name>
<organism evidence="1 2">
    <name type="scientific">Hibiscus sabdariffa</name>
    <name type="common">roselle</name>
    <dbReference type="NCBI Taxonomy" id="183260"/>
    <lineage>
        <taxon>Eukaryota</taxon>
        <taxon>Viridiplantae</taxon>
        <taxon>Streptophyta</taxon>
        <taxon>Embryophyta</taxon>
        <taxon>Tracheophyta</taxon>
        <taxon>Spermatophyta</taxon>
        <taxon>Magnoliopsida</taxon>
        <taxon>eudicotyledons</taxon>
        <taxon>Gunneridae</taxon>
        <taxon>Pentapetalae</taxon>
        <taxon>rosids</taxon>
        <taxon>malvids</taxon>
        <taxon>Malvales</taxon>
        <taxon>Malvaceae</taxon>
        <taxon>Malvoideae</taxon>
        <taxon>Hibiscus</taxon>
    </lineage>
</organism>
<proteinExistence type="predicted"/>
<sequence length="66" mass="7436">MIFLVECWVSVQRRRSLGGLQFRVTRELAWCPILEQCRWCSMVGLIPAVAVGVVARSCCRGLLAKL</sequence>
<evidence type="ECO:0000313" key="2">
    <source>
        <dbReference type="Proteomes" id="UP001472677"/>
    </source>
</evidence>
<comment type="caution">
    <text evidence="1">The sequence shown here is derived from an EMBL/GenBank/DDBJ whole genome shotgun (WGS) entry which is preliminary data.</text>
</comment>
<evidence type="ECO:0000313" key="1">
    <source>
        <dbReference type="EMBL" id="KAK8553860.1"/>
    </source>
</evidence>
<keyword evidence="2" id="KW-1185">Reference proteome</keyword>
<gene>
    <name evidence="1" type="ORF">V6N12_030842</name>
</gene>
<dbReference type="EMBL" id="JBBPBM010000019">
    <property type="protein sequence ID" value="KAK8553860.1"/>
    <property type="molecule type" value="Genomic_DNA"/>
</dbReference>
<dbReference type="Proteomes" id="UP001472677">
    <property type="component" value="Unassembled WGS sequence"/>
</dbReference>
<accession>A0ABR2EAQ6</accession>
<reference evidence="1 2" key="1">
    <citation type="journal article" date="2024" name="G3 (Bethesda)">
        <title>Genome assembly of Hibiscus sabdariffa L. provides insights into metabolisms of medicinal natural products.</title>
        <authorList>
            <person name="Kim T."/>
        </authorList>
    </citation>
    <scope>NUCLEOTIDE SEQUENCE [LARGE SCALE GENOMIC DNA]</scope>
    <source>
        <strain evidence="1">TK-2024</strain>
        <tissue evidence="1">Old leaves</tissue>
    </source>
</reference>
<protein>
    <submittedName>
        <fullName evidence="1">Uncharacterized protein</fullName>
    </submittedName>
</protein>